<accession>A0A6J3M5K0</accession>
<dbReference type="RefSeq" id="XP_033460377.1">
    <property type="nucleotide sequence ID" value="XM_033599548.1"/>
</dbReference>
<proteinExistence type="predicted"/>
<name>A0A6J3M5K0_9PEZI</name>
<reference evidence="3" key="2">
    <citation type="submission" date="2020-04" db="EMBL/GenBank/DDBJ databases">
        <authorList>
            <consortium name="NCBI Genome Project"/>
        </authorList>
    </citation>
    <scope>NUCLEOTIDE SEQUENCE</scope>
    <source>
        <strain evidence="3">CBS 342.82</strain>
    </source>
</reference>
<feature type="compositionally biased region" description="Polar residues" evidence="1">
    <location>
        <begin position="171"/>
        <end position="204"/>
    </location>
</feature>
<reference evidence="3" key="1">
    <citation type="submission" date="2020-01" db="EMBL/GenBank/DDBJ databases">
        <authorList>
            <consortium name="DOE Joint Genome Institute"/>
            <person name="Haridas S."/>
            <person name="Albert R."/>
            <person name="Binder M."/>
            <person name="Bloem J."/>
            <person name="Labutti K."/>
            <person name="Salamov A."/>
            <person name="Andreopoulos B."/>
            <person name="Baker S.E."/>
            <person name="Barry K."/>
            <person name="Bills G."/>
            <person name="Bluhm B.H."/>
            <person name="Cannon C."/>
            <person name="Castanera R."/>
            <person name="Culley D.E."/>
            <person name="Daum C."/>
            <person name="Ezra D."/>
            <person name="Gonzalez J.B."/>
            <person name="Henrissat B."/>
            <person name="Kuo A."/>
            <person name="Liang C."/>
            <person name="Lipzen A."/>
            <person name="Lutzoni F."/>
            <person name="Magnuson J."/>
            <person name="Mondo S."/>
            <person name="Nolan M."/>
            <person name="Ohm R."/>
            <person name="Pangilinan J."/>
            <person name="Park H.-J."/>
            <person name="Ramirez L."/>
            <person name="Alfaro M."/>
            <person name="Sun H."/>
            <person name="Tritt A."/>
            <person name="Yoshinaga Y."/>
            <person name="Zwiers L.-H."/>
            <person name="Turgeon B.G."/>
            <person name="Goodwin S.B."/>
            <person name="Spatafora J.W."/>
            <person name="Crous P.W."/>
            <person name="Grigoriev I.V."/>
        </authorList>
    </citation>
    <scope>NUCLEOTIDE SEQUENCE</scope>
    <source>
        <strain evidence="3">CBS 342.82</strain>
    </source>
</reference>
<organism evidence="3">
    <name type="scientific">Dissoconium aciculare CBS 342.82</name>
    <dbReference type="NCBI Taxonomy" id="1314786"/>
    <lineage>
        <taxon>Eukaryota</taxon>
        <taxon>Fungi</taxon>
        <taxon>Dikarya</taxon>
        <taxon>Ascomycota</taxon>
        <taxon>Pezizomycotina</taxon>
        <taxon>Dothideomycetes</taxon>
        <taxon>Dothideomycetidae</taxon>
        <taxon>Mycosphaerellales</taxon>
        <taxon>Dissoconiaceae</taxon>
        <taxon>Dissoconium</taxon>
    </lineage>
</organism>
<keyword evidence="2" id="KW-1185">Reference proteome</keyword>
<feature type="region of interest" description="Disordered" evidence="1">
    <location>
        <begin position="169"/>
        <end position="246"/>
    </location>
</feature>
<feature type="compositionally biased region" description="Polar residues" evidence="1">
    <location>
        <begin position="44"/>
        <end position="73"/>
    </location>
</feature>
<sequence>MGSFAVRSEPSQGWLATWFCCSSRDEEINRQDMKQEISLRKASSHTYSRAGTTMTYTQNPPQNPTVSTNPQHDQFTRPIENGDEFIRPQDRVRPASAQVSSSRPLDSDTISLPPRNHHSWHSRSRNTSAHDSRPSIGWPTDFRRLDYTEPQRHSLVPLKLSPVTLGPLPYQNHSSSRSLPNFDQSAYHQSQTSQPSILNHSAPSNPDFPTVRYAAREDFRPPKLPISTHSSSSSIRSMKQQAVDTHSSIISRPISLITQSSASSLRSSRRLLPETSSNSLSSRGLPRLHRKRSSQSARKSMADDFDSEIDREILELNTIVEERRAEAARAQVRDHNHIPAVAPRLAGRARSETLTDIGSALSRPLLAGSLPVSMTNRLSRPFTSVPEPYERPMSSQSDPRSSSRVSGWLHNVLPSPLSPAASEAATNHQRVASDVSQLTVGSSANSPSLTNASSSHTTNGHSRNPTADYRFPPLSPPMLDASGHPSSAYEGVPVKKAGEWRFDPADGRSSVGVAL</sequence>
<feature type="compositionally biased region" description="Basic residues" evidence="1">
    <location>
        <begin position="115"/>
        <end position="124"/>
    </location>
</feature>
<dbReference type="OrthoDB" id="3595619at2759"/>
<dbReference type="GeneID" id="54357347"/>
<dbReference type="AlphaFoldDB" id="A0A6J3M5K0"/>
<feature type="compositionally biased region" description="Low complexity" evidence="1">
    <location>
        <begin position="227"/>
        <end position="237"/>
    </location>
</feature>
<protein>
    <submittedName>
        <fullName evidence="3">Uncharacterized protein</fullName>
    </submittedName>
</protein>
<reference evidence="3" key="3">
    <citation type="submission" date="2025-08" db="UniProtKB">
        <authorList>
            <consortium name="RefSeq"/>
        </authorList>
    </citation>
    <scope>IDENTIFICATION</scope>
    <source>
        <strain evidence="3">CBS 342.82</strain>
    </source>
</reference>
<feature type="region of interest" description="Disordered" evidence="1">
    <location>
        <begin position="261"/>
        <end position="304"/>
    </location>
</feature>
<feature type="compositionally biased region" description="Low complexity" evidence="1">
    <location>
        <begin position="391"/>
        <end position="406"/>
    </location>
</feature>
<feature type="compositionally biased region" description="Polar residues" evidence="1">
    <location>
        <begin position="426"/>
        <end position="465"/>
    </location>
</feature>
<feature type="compositionally biased region" description="Polar residues" evidence="1">
    <location>
        <begin position="97"/>
        <end position="110"/>
    </location>
</feature>
<feature type="compositionally biased region" description="Basic and acidic residues" evidence="1">
    <location>
        <begin position="84"/>
        <end position="93"/>
    </location>
</feature>
<dbReference type="Proteomes" id="UP000504637">
    <property type="component" value="Unplaced"/>
</dbReference>
<gene>
    <name evidence="3" type="ORF">K489DRAFT_193199</name>
</gene>
<feature type="region of interest" description="Disordered" evidence="1">
    <location>
        <begin position="376"/>
        <end position="407"/>
    </location>
</feature>
<feature type="region of interest" description="Disordered" evidence="1">
    <location>
        <begin position="39"/>
        <end position="139"/>
    </location>
</feature>
<evidence type="ECO:0000313" key="2">
    <source>
        <dbReference type="Proteomes" id="UP000504637"/>
    </source>
</evidence>
<evidence type="ECO:0000313" key="3">
    <source>
        <dbReference type="RefSeq" id="XP_033460377.1"/>
    </source>
</evidence>
<feature type="region of interest" description="Disordered" evidence="1">
    <location>
        <begin position="419"/>
        <end position="491"/>
    </location>
</feature>
<evidence type="ECO:0000256" key="1">
    <source>
        <dbReference type="SAM" id="MobiDB-lite"/>
    </source>
</evidence>